<reference evidence="1" key="1">
    <citation type="submission" date="2021-02" db="EMBL/GenBank/DDBJ databases">
        <authorList>
            <person name="Dougan E. K."/>
            <person name="Rhodes N."/>
            <person name="Thang M."/>
            <person name="Chan C."/>
        </authorList>
    </citation>
    <scope>NUCLEOTIDE SEQUENCE</scope>
</reference>
<evidence type="ECO:0000313" key="1">
    <source>
        <dbReference type="EMBL" id="CAE7244583.1"/>
    </source>
</evidence>
<dbReference type="InterPro" id="IPR052778">
    <property type="entry name" value="Centrosome-WD_assoc"/>
</dbReference>
<dbReference type="PANTHER" id="PTHR16220">
    <property type="entry name" value="WD REPEAT PROTEIN 8-RELATED"/>
    <property type="match status" value="1"/>
</dbReference>
<gene>
    <name evidence="1" type="primary">WRAP73</name>
    <name evidence="1" type="ORF">SPIL2461_LOCUS4409</name>
</gene>
<dbReference type="Proteomes" id="UP000649617">
    <property type="component" value="Unassembled WGS sequence"/>
</dbReference>
<proteinExistence type="predicted"/>
<dbReference type="Gene3D" id="2.130.10.10">
    <property type="entry name" value="YVTN repeat-like/Quinoprotein amine dehydrogenase"/>
    <property type="match status" value="2"/>
</dbReference>
<dbReference type="AlphaFoldDB" id="A0A812LP07"/>
<dbReference type="GO" id="GO:1990811">
    <property type="term" value="C:MWP complex"/>
    <property type="evidence" value="ECO:0007669"/>
    <property type="project" value="TreeGrafter"/>
</dbReference>
<dbReference type="InterPro" id="IPR015943">
    <property type="entry name" value="WD40/YVTN_repeat-like_dom_sf"/>
</dbReference>
<dbReference type="PANTHER" id="PTHR16220:SF0">
    <property type="entry name" value="WD REPEAT-CONTAINING PROTEIN WRAP73"/>
    <property type="match status" value="1"/>
</dbReference>
<evidence type="ECO:0000313" key="2">
    <source>
        <dbReference type="Proteomes" id="UP000649617"/>
    </source>
</evidence>
<protein>
    <submittedName>
        <fullName evidence="1">WRAP73 protein</fullName>
    </submittedName>
</protein>
<accession>A0A812LP07</accession>
<dbReference type="EMBL" id="CAJNIZ010005792">
    <property type="protein sequence ID" value="CAE7244583.1"/>
    <property type="molecule type" value="Genomic_DNA"/>
</dbReference>
<comment type="caution">
    <text evidence="1">The sequence shown here is derived from an EMBL/GenBank/DDBJ whole genome shotgun (WGS) entry which is preliminary data.</text>
</comment>
<name>A0A812LP07_SYMPI</name>
<dbReference type="OrthoDB" id="412809at2759"/>
<sequence>MEFTDVLGQSLAQWSPNAKYVAAADKNRVLVREPDSLKLVQAYICIDKVERIEWSPDSQFLLTQVARQGLLQIWSLRDSEWTCRIYEGLAGIAHARWGPAADLVLVAVDFQLYLSIWPLQEGASAVQIRFPKFSRRGFAFSRDRCWLAVLRRKDCKDRLGIYNSQESFSRLTDAALAGDASDLAWAPDDNTILVWERPASTPWCRMYSLAGECLAQVGDALPRSVAPSPSTQLLASLGLDGQLQLVSAVSRHILTSLAHNLAEATVQCEDGEVFLWEEYVELTDGVPVGKHRYKKIQDPGSFLEEKPVPEALDAEGIPRQGITVAAWSPDERFLATKHESFPSCRKWQALAVLMCQVWCGFGILGGWCYIPC</sequence>
<keyword evidence="2" id="KW-1185">Reference proteome</keyword>
<organism evidence="1 2">
    <name type="scientific">Symbiodinium pilosum</name>
    <name type="common">Dinoflagellate</name>
    <dbReference type="NCBI Taxonomy" id="2952"/>
    <lineage>
        <taxon>Eukaryota</taxon>
        <taxon>Sar</taxon>
        <taxon>Alveolata</taxon>
        <taxon>Dinophyceae</taxon>
        <taxon>Suessiales</taxon>
        <taxon>Symbiodiniaceae</taxon>
        <taxon>Symbiodinium</taxon>
    </lineage>
</organism>
<dbReference type="GO" id="GO:0005815">
    <property type="term" value="C:microtubule organizing center"/>
    <property type="evidence" value="ECO:0007669"/>
    <property type="project" value="TreeGrafter"/>
</dbReference>
<dbReference type="SUPFAM" id="SSF69322">
    <property type="entry name" value="Tricorn protease domain 2"/>
    <property type="match status" value="1"/>
</dbReference>